<dbReference type="PROSITE" id="PS51207">
    <property type="entry name" value="PXA"/>
    <property type="match status" value="1"/>
</dbReference>
<evidence type="ECO:0000313" key="5">
    <source>
        <dbReference type="Proteomes" id="UP001153737"/>
    </source>
</evidence>
<dbReference type="Pfam" id="PF00787">
    <property type="entry name" value="PX"/>
    <property type="match status" value="1"/>
</dbReference>
<protein>
    <submittedName>
        <fullName evidence="4">Uncharacterized protein</fullName>
    </submittedName>
</protein>
<sequence>MVKVNTPSKNNNKIGELKYQCLSLLYVQNEDIERFYIKCAGNPLTSKTLPEGGIKEFVKNLESPKKAKKVDTRVTGSELIDSSLQEILGYIIRDYLSSWFSMISRDSEFTDVTVPHTAQAFAINISNRVKDVDWIPYMTQRLVDDAASHLRLYKQARAKMKIQETAKEQRSSQHRDKTSPKKGNHKRNKSETDVSWYSGRTSELKRGQQKFITEFILLKAFRQMELTDNCDELKSTKDLVSQEIHSLRSRDSGGDSDLSVRQQLNSLHYVLKLIDNRLSKMENMDSLDGHSSLENIQLENIKKIDLSLDQILKNNIALSYFIDFVASQGKQVDLFFYLNVEGWKVSVEQQLSDLHLNKMVKGSVDNSSTVYDTIRSTASSIYEQYLGDSPKHVKHVRSLSDVTEVGTKREADDKSRSSSLEKQRLSDGRDLMGEDVAKRDEKSLKTGAFTLSVNIIETDLSKLPFPGKKTFHNMDRSVLERRMKMLGSYMNELCKPNVLSRHVGLKELLMPFVEQGEYDKANGGPISSTIDTLVNPLKSGMKSIKNMPEQLINTVDEALVGLTKVFHQKPGRFPEASKVGASIEETKEIFLLSNYSFDSVVEMNISFIF</sequence>
<evidence type="ECO:0000259" key="3">
    <source>
        <dbReference type="PROSITE" id="PS51207"/>
    </source>
</evidence>
<name>A0A9N9S8I0_PHACE</name>
<proteinExistence type="predicted"/>
<organism evidence="4 5">
    <name type="scientific">Phaedon cochleariae</name>
    <name type="common">Mustard beetle</name>
    <dbReference type="NCBI Taxonomy" id="80249"/>
    <lineage>
        <taxon>Eukaryota</taxon>
        <taxon>Metazoa</taxon>
        <taxon>Ecdysozoa</taxon>
        <taxon>Arthropoda</taxon>
        <taxon>Hexapoda</taxon>
        <taxon>Insecta</taxon>
        <taxon>Pterygota</taxon>
        <taxon>Neoptera</taxon>
        <taxon>Endopterygota</taxon>
        <taxon>Coleoptera</taxon>
        <taxon>Polyphaga</taxon>
        <taxon>Cucujiformia</taxon>
        <taxon>Chrysomeloidea</taxon>
        <taxon>Chrysomelidae</taxon>
        <taxon>Chrysomelinae</taxon>
        <taxon>Chrysomelini</taxon>
        <taxon>Phaedon</taxon>
    </lineage>
</organism>
<dbReference type="SUPFAM" id="SSF64268">
    <property type="entry name" value="PX domain"/>
    <property type="match status" value="1"/>
</dbReference>
<gene>
    <name evidence="4" type="ORF">PHAECO_LOCUS2011</name>
</gene>
<dbReference type="InterPro" id="IPR044926">
    <property type="entry name" value="RGS_subdomain_2"/>
</dbReference>
<dbReference type="PROSITE" id="PS50132">
    <property type="entry name" value="RGS"/>
    <property type="match status" value="1"/>
</dbReference>
<feature type="compositionally biased region" description="Basic and acidic residues" evidence="1">
    <location>
        <begin position="406"/>
        <end position="434"/>
    </location>
</feature>
<keyword evidence="5" id="KW-1185">Reference proteome</keyword>
<dbReference type="PANTHER" id="PTHR22775:SF3">
    <property type="entry name" value="SORTING NEXIN-13"/>
    <property type="match status" value="1"/>
</dbReference>
<feature type="domain" description="PXA" evidence="3">
    <location>
        <begin position="77"/>
        <end position="287"/>
    </location>
</feature>
<feature type="domain" description="RGS" evidence="2">
    <location>
        <begin position="307"/>
        <end position="386"/>
    </location>
</feature>
<dbReference type="Gene3D" id="3.30.1520.10">
    <property type="entry name" value="Phox-like domain"/>
    <property type="match status" value="1"/>
</dbReference>
<dbReference type="Proteomes" id="UP001153737">
    <property type="component" value="Chromosome 10"/>
</dbReference>
<dbReference type="OrthoDB" id="5772781at2759"/>
<feature type="region of interest" description="Disordered" evidence="1">
    <location>
        <begin position="161"/>
        <end position="194"/>
    </location>
</feature>
<dbReference type="GO" id="GO:0005769">
    <property type="term" value="C:early endosome"/>
    <property type="evidence" value="ECO:0007669"/>
    <property type="project" value="TreeGrafter"/>
</dbReference>
<reference evidence="4" key="1">
    <citation type="submission" date="2022-01" db="EMBL/GenBank/DDBJ databases">
        <authorList>
            <person name="King R."/>
        </authorList>
    </citation>
    <scope>NUCLEOTIDE SEQUENCE</scope>
</reference>
<reference evidence="4" key="2">
    <citation type="submission" date="2022-10" db="EMBL/GenBank/DDBJ databases">
        <authorList>
            <consortium name="ENA_rothamsted_submissions"/>
            <consortium name="culmorum"/>
            <person name="King R."/>
        </authorList>
    </citation>
    <scope>NUCLEOTIDE SEQUENCE</scope>
</reference>
<dbReference type="EMBL" id="OU896716">
    <property type="protein sequence ID" value="CAG9813938.1"/>
    <property type="molecule type" value="Genomic_DNA"/>
</dbReference>
<dbReference type="InterPro" id="IPR003114">
    <property type="entry name" value="Phox_assoc"/>
</dbReference>
<feature type="region of interest" description="Disordered" evidence="1">
    <location>
        <begin position="397"/>
        <end position="434"/>
    </location>
</feature>
<dbReference type="Gene3D" id="1.10.167.10">
    <property type="entry name" value="Regulator of G-protein Signalling 4, domain 2"/>
    <property type="match status" value="1"/>
</dbReference>
<dbReference type="InterPro" id="IPR016137">
    <property type="entry name" value="RGS"/>
</dbReference>
<dbReference type="SUPFAM" id="SSF48097">
    <property type="entry name" value="Regulator of G-protein signaling, RGS"/>
    <property type="match status" value="1"/>
</dbReference>
<evidence type="ECO:0000259" key="2">
    <source>
        <dbReference type="PROSITE" id="PS50132"/>
    </source>
</evidence>
<accession>A0A9N9S8I0</accession>
<dbReference type="InterPro" id="IPR036305">
    <property type="entry name" value="RGS_sf"/>
</dbReference>
<dbReference type="InterPro" id="IPR036871">
    <property type="entry name" value="PX_dom_sf"/>
</dbReference>
<evidence type="ECO:0000256" key="1">
    <source>
        <dbReference type="SAM" id="MobiDB-lite"/>
    </source>
</evidence>
<dbReference type="Pfam" id="PF00615">
    <property type="entry name" value="RGS"/>
    <property type="match status" value="1"/>
</dbReference>
<dbReference type="Pfam" id="PF02194">
    <property type="entry name" value="PXA"/>
    <property type="match status" value="1"/>
</dbReference>
<feature type="compositionally biased region" description="Basic and acidic residues" evidence="1">
    <location>
        <begin position="161"/>
        <end position="179"/>
    </location>
</feature>
<dbReference type="GO" id="GO:0035091">
    <property type="term" value="F:phosphatidylinositol binding"/>
    <property type="evidence" value="ECO:0007669"/>
    <property type="project" value="InterPro"/>
</dbReference>
<dbReference type="InterPro" id="IPR001683">
    <property type="entry name" value="PX_dom"/>
</dbReference>
<dbReference type="AlphaFoldDB" id="A0A9N9S8I0"/>
<evidence type="ECO:0000313" key="4">
    <source>
        <dbReference type="EMBL" id="CAG9813938.1"/>
    </source>
</evidence>
<dbReference type="PANTHER" id="PTHR22775">
    <property type="entry name" value="SORTING NEXIN"/>
    <property type="match status" value="1"/>
</dbReference>